<evidence type="ECO:0000256" key="1">
    <source>
        <dbReference type="ARBA" id="ARBA00001913"/>
    </source>
</evidence>
<keyword evidence="10" id="KW-1185">Reference proteome</keyword>
<keyword evidence="7" id="KW-0732">Signal</keyword>
<feature type="domain" description="Sulfatase N-terminal" evidence="8">
    <location>
        <begin position="25"/>
        <end position="356"/>
    </location>
</feature>
<comment type="cofactor">
    <cofactor evidence="1">
        <name>Ca(2+)</name>
        <dbReference type="ChEBI" id="CHEBI:29108"/>
    </cofactor>
</comment>
<dbReference type="PANTHER" id="PTHR10342:SF264">
    <property type="entry name" value="MIP05773P-RELATED"/>
    <property type="match status" value="1"/>
</dbReference>
<dbReference type="InterPro" id="IPR000917">
    <property type="entry name" value="Sulfatase_N"/>
</dbReference>
<dbReference type="InterPro" id="IPR017850">
    <property type="entry name" value="Alkaline_phosphatase_core_sf"/>
</dbReference>
<evidence type="ECO:0000256" key="3">
    <source>
        <dbReference type="ARBA" id="ARBA00022723"/>
    </source>
</evidence>
<feature type="signal peptide" evidence="7">
    <location>
        <begin position="1"/>
        <end position="18"/>
    </location>
</feature>
<dbReference type="SUPFAM" id="SSF53649">
    <property type="entry name" value="Alkaline phosphatase-like"/>
    <property type="match status" value="1"/>
</dbReference>
<protein>
    <recommendedName>
        <fullName evidence="8">Sulfatase N-terminal domain-containing protein</fullName>
    </recommendedName>
</protein>
<evidence type="ECO:0000256" key="7">
    <source>
        <dbReference type="SAM" id="SignalP"/>
    </source>
</evidence>
<evidence type="ECO:0000313" key="10">
    <source>
        <dbReference type="Proteomes" id="UP001367676"/>
    </source>
</evidence>
<dbReference type="Pfam" id="PF00884">
    <property type="entry name" value="Sulfatase"/>
    <property type="match status" value="1"/>
</dbReference>
<dbReference type="InterPro" id="IPR047115">
    <property type="entry name" value="ARSB"/>
</dbReference>
<proteinExistence type="inferred from homology"/>
<evidence type="ECO:0000256" key="4">
    <source>
        <dbReference type="ARBA" id="ARBA00022801"/>
    </source>
</evidence>
<comment type="caution">
    <text evidence="9">The sequence shown here is derived from an EMBL/GenBank/DDBJ whole genome shotgun (WGS) entry which is preliminary data.</text>
</comment>
<gene>
    <name evidence="9" type="ORF">V9T40_014950</name>
</gene>
<accession>A0AAN9Y5D2</accession>
<evidence type="ECO:0000313" key="9">
    <source>
        <dbReference type="EMBL" id="KAK7597994.1"/>
    </source>
</evidence>
<dbReference type="PROSITE" id="PS00149">
    <property type="entry name" value="SULFATASE_2"/>
    <property type="match status" value="1"/>
</dbReference>
<dbReference type="Gene3D" id="3.30.1120.10">
    <property type="match status" value="1"/>
</dbReference>
<evidence type="ECO:0000256" key="5">
    <source>
        <dbReference type="ARBA" id="ARBA00022837"/>
    </source>
</evidence>
<organism evidence="9 10">
    <name type="scientific">Parthenolecanium corni</name>
    <dbReference type="NCBI Taxonomy" id="536013"/>
    <lineage>
        <taxon>Eukaryota</taxon>
        <taxon>Metazoa</taxon>
        <taxon>Ecdysozoa</taxon>
        <taxon>Arthropoda</taxon>
        <taxon>Hexapoda</taxon>
        <taxon>Insecta</taxon>
        <taxon>Pterygota</taxon>
        <taxon>Neoptera</taxon>
        <taxon>Paraneoptera</taxon>
        <taxon>Hemiptera</taxon>
        <taxon>Sternorrhyncha</taxon>
        <taxon>Coccoidea</taxon>
        <taxon>Coccidae</taxon>
        <taxon>Parthenolecanium</taxon>
    </lineage>
</organism>
<comment type="similarity">
    <text evidence="2">Belongs to the sulfatase family.</text>
</comment>
<dbReference type="CDD" id="cd16029">
    <property type="entry name" value="4-S"/>
    <property type="match status" value="1"/>
</dbReference>
<feature type="chain" id="PRO_5042921140" description="Sulfatase N-terminal domain-containing protein" evidence="7">
    <location>
        <begin position="19"/>
        <end position="561"/>
    </location>
</feature>
<evidence type="ECO:0000256" key="2">
    <source>
        <dbReference type="ARBA" id="ARBA00008779"/>
    </source>
</evidence>
<name>A0AAN9Y5D2_9HEMI</name>
<reference evidence="9 10" key="1">
    <citation type="submission" date="2024-03" db="EMBL/GenBank/DDBJ databases">
        <title>Adaptation during the transition from Ophiocordyceps entomopathogen to insect associate is accompanied by gene loss and intensified selection.</title>
        <authorList>
            <person name="Ward C.M."/>
            <person name="Onetto C.A."/>
            <person name="Borneman A.R."/>
        </authorList>
    </citation>
    <scope>NUCLEOTIDE SEQUENCE [LARGE SCALE GENOMIC DNA]</scope>
    <source>
        <strain evidence="9">AWRI1</strain>
        <tissue evidence="9">Single Adult Female</tissue>
    </source>
</reference>
<dbReference type="AlphaFoldDB" id="A0AAN9Y5D2"/>
<evidence type="ECO:0000256" key="6">
    <source>
        <dbReference type="ARBA" id="ARBA00023180"/>
    </source>
</evidence>
<dbReference type="GO" id="GO:0046872">
    <property type="term" value="F:metal ion binding"/>
    <property type="evidence" value="ECO:0007669"/>
    <property type="project" value="UniProtKB-KW"/>
</dbReference>
<dbReference type="GO" id="GO:0008484">
    <property type="term" value="F:sulfuric ester hydrolase activity"/>
    <property type="evidence" value="ECO:0007669"/>
    <property type="project" value="InterPro"/>
</dbReference>
<dbReference type="EMBL" id="JBBCAQ010000016">
    <property type="protein sequence ID" value="KAK7597994.1"/>
    <property type="molecule type" value="Genomic_DNA"/>
</dbReference>
<dbReference type="InterPro" id="IPR024607">
    <property type="entry name" value="Sulfatase_CS"/>
</dbReference>
<dbReference type="PANTHER" id="PTHR10342">
    <property type="entry name" value="ARYLSULFATASE"/>
    <property type="match status" value="1"/>
</dbReference>
<evidence type="ECO:0000259" key="8">
    <source>
        <dbReference type="Pfam" id="PF00884"/>
    </source>
</evidence>
<keyword evidence="3" id="KW-0479">Metal-binding</keyword>
<keyword evidence="5" id="KW-0106">Calcium</keyword>
<dbReference type="Gene3D" id="3.40.720.10">
    <property type="entry name" value="Alkaline Phosphatase, subunit A"/>
    <property type="match status" value="1"/>
</dbReference>
<dbReference type="Proteomes" id="UP001367676">
    <property type="component" value="Unassembled WGS sequence"/>
</dbReference>
<keyword evidence="4" id="KW-0378">Hydrolase</keyword>
<keyword evidence="6" id="KW-0325">Glycoprotein</keyword>
<dbReference type="PROSITE" id="PS00523">
    <property type="entry name" value="SULFATASE_1"/>
    <property type="match status" value="1"/>
</dbReference>
<sequence length="561" mass="63009">MFINFVILVVELVVQVIAASSSEKPHIVLIIADDLGWNDVGFHGSNEIPTPNIDALAYNGLILNRHYTQSSCTPSRAALLTGKYPIRMGLQGSPIAEGVPIGVPLKEKLLPQYLKELGYRTGLIGKWHLGSFKNEFTPNERGFDSFFGCYNGWARFNDSVCGSTFISNMTGIDARANFEKAGDRFKGRYSTDVYTEEAVNVIRKHDRKVPLFLDVSYTAVHAIPKGIVQVKNITETEERFAHIKDPNRRLLAGALTTLDESVGKIIHALHQNKMLNNSIVIFMSDNGGSTFEVPGLAGVFQNFASNWPLRGMKGVISEGAIRCAAAIWSPMIRRREVIQGKMHLVDWLPTFHEAAGGNSSQLGRIDGVSQWEFWKNSEVKSPRSRFLVNINEVTHDEAFIMGKWKYARSKRSTSLKYGGYAGRDEELSYNLTLVLRSPVHKVLKRYSEKRFNEKEFLVLRKKADIAAQGSCKNRTQTFDSEVLPCFSTGCLFNIKKDPCEMVDLSALHPAVVKNIKNALQVYEKELVPQQNCTKDYRANPKNFDNYWTPWIQTQPTTCAGL</sequence>